<accession>A0A011PQT8</accession>
<dbReference type="GO" id="GO:0000155">
    <property type="term" value="F:phosphorelay sensor kinase activity"/>
    <property type="evidence" value="ECO:0007669"/>
    <property type="project" value="InterPro"/>
</dbReference>
<evidence type="ECO:0000313" key="13">
    <source>
        <dbReference type="EMBL" id="EXI89791.1"/>
    </source>
</evidence>
<dbReference type="eggNOG" id="COG5002">
    <property type="taxonomic scope" value="Bacteria"/>
</dbReference>
<dbReference type="SUPFAM" id="SSF47384">
    <property type="entry name" value="Homodimeric domain of signal transducing histidine kinase"/>
    <property type="match status" value="1"/>
</dbReference>
<dbReference type="PANTHER" id="PTHR45436">
    <property type="entry name" value="SENSOR HISTIDINE KINASE YKOH"/>
    <property type="match status" value="1"/>
</dbReference>
<evidence type="ECO:0000256" key="9">
    <source>
        <dbReference type="ARBA" id="ARBA00023136"/>
    </source>
</evidence>
<dbReference type="Pfam" id="PF00512">
    <property type="entry name" value="HisKA"/>
    <property type="match status" value="1"/>
</dbReference>
<dbReference type="CDD" id="cd00082">
    <property type="entry name" value="HisKA"/>
    <property type="match status" value="1"/>
</dbReference>
<dbReference type="Pfam" id="PF08521">
    <property type="entry name" value="2CSK_N"/>
    <property type="match status" value="1"/>
</dbReference>
<dbReference type="FunFam" id="3.30.565.10:FF:000006">
    <property type="entry name" value="Sensor histidine kinase WalK"/>
    <property type="match status" value="1"/>
</dbReference>
<dbReference type="EC" id="2.7.13.3" evidence="3"/>
<keyword evidence="5 13" id="KW-0808">Transferase</keyword>
<feature type="region of interest" description="Disordered" evidence="10">
    <location>
        <begin position="1"/>
        <end position="28"/>
    </location>
</feature>
<dbReference type="InterPro" id="IPR036890">
    <property type="entry name" value="HATPase_C_sf"/>
</dbReference>
<comment type="catalytic activity">
    <reaction evidence="1">
        <text>ATP + protein L-histidine = ADP + protein N-phospho-L-histidine.</text>
        <dbReference type="EC" id="2.7.13.3"/>
    </reaction>
</comment>
<dbReference type="Proteomes" id="UP000022141">
    <property type="component" value="Unassembled WGS sequence"/>
</dbReference>
<dbReference type="InterPro" id="IPR050428">
    <property type="entry name" value="TCS_sensor_his_kinase"/>
</dbReference>
<evidence type="ECO:0000256" key="2">
    <source>
        <dbReference type="ARBA" id="ARBA00004429"/>
    </source>
</evidence>
<dbReference type="InterPro" id="IPR003594">
    <property type="entry name" value="HATPase_dom"/>
</dbReference>
<dbReference type="Gene3D" id="3.30.565.10">
    <property type="entry name" value="Histidine kinase-like ATPase, C-terminal domain"/>
    <property type="match status" value="1"/>
</dbReference>
<keyword evidence="6 11" id="KW-0812">Transmembrane</keyword>
<evidence type="ECO:0000256" key="8">
    <source>
        <dbReference type="ARBA" id="ARBA00022989"/>
    </source>
</evidence>
<feature type="domain" description="Histidine kinase" evidence="12">
    <location>
        <begin position="286"/>
        <end position="496"/>
    </location>
</feature>
<comment type="subcellular location">
    <subcellularLocation>
        <location evidence="2">Cell inner membrane</location>
        <topology evidence="2">Multi-pass membrane protein</topology>
    </subcellularLocation>
</comment>
<dbReference type="PROSITE" id="PS50109">
    <property type="entry name" value="HIS_KIN"/>
    <property type="match status" value="1"/>
</dbReference>
<keyword evidence="14" id="KW-1185">Reference proteome</keyword>
<evidence type="ECO:0000256" key="7">
    <source>
        <dbReference type="ARBA" id="ARBA00022777"/>
    </source>
</evidence>
<dbReference type="CDD" id="cd00075">
    <property type="entry name" value="HATPase"/>
    <property type="match status" value="1"/>
</dbReference>
<dbReference type="SMART" id="SM00388">
    <property type="entry name" value="HisKA"/>
    <property type="match status" value="1"/>
</dbReference>
<dbReference type="InterPro" id="IPR013727">
    <property type="entry name" value="2CSK_N"/>
</dbReference>
<dbReference type="STRING" id="1454004.AW11_01281"/>
<dbReference type="SUPFAM" id="SSF55874">
    <property type="entry name" value="ATPase domain of HSP90 chaperone/DNA topoisomerase II/histidine kinase"/>
    <property type="match status" value="1"/>
</dbReference>
<dbReference type="AlphaFoldDB" id="A0A011PQT8"/>
<dbReference type="GO" id="GO:0005886">
    <property type="term" value="C:plasma membrane"/>
    <property type="evidence" value="ECO:0007669"/>
    <property type="project" value="UniProtKB-SubCell"/>
</dbReference>
<protein>
    <recommendedName>
        <fullName evidence="3">histidine kinase</fullName>
        <ecNumber evidence="3">2.7.13.3</ecNumber>
    </recommendedName>
</protein>
<evidence type="ECO:0000256" key="6">
    <source>
        <dbReference type="ARBA" id="ARBA00022692"/>
    </source>
</evidence>
<keyword evidence="7 13" id="KW-0418">Kinase</keyword>
<dbReference type="InterPro" id="IPR004358">
    <property type="entry name" value="Sig_transdc_His_kin-like_C"/>
</dbReference>
<organism evidence="13 14">
    <name type="scientific">Accumulibacter regalis</name>
    <dbReference type="NCBI Taxonomy" id="522306"/>
    <lineage>
        <taxon>Bacteria</taxon>
        <taxon>Pseudomonadati</taxon>
        <taxon>Pseudomonadota</taxon>
        <taxon>Betaproteobacteria</taxon>
        <taxon>Candidatus Accumulibacter</taxon>
    </lineage>
</organism>
<dbReference type="InterPro" id="IPR003661">
    <property type="entry name" value="HisK_dim/P_dom"/>
</dbReference>
<feature type="region of interest" description="Disordered" evidence="10">
    <location>
        <begin position="123"/>
        <end position="154"/>
    </location>
</feature>
<keyword evidence="8 11" id="KW-1133">Transmembrane helix</keyword>
<evidence type="ECO:0000313" key="14">
    <source>
        <dbReference type="Proteomes" id="UP000022141"/>
    </source>
</evidence>
<dbReference type="Gene3D" id="1.10.287.130">
    <property type="match status" value="1"/>
</dbReference>
<evidence type="ECO:0000256" key="5">
    <source>
        <dbReference type="ARBA" id="ARBA00022679"/>
    </source>
</evidence>
<evidence type="ECO:0000256" key="4">
    <source>
        <dbReference type="ARBA" id="ARBA00022553"/>
    </source>
</evidence>
<dbReference type="EMBL" id="JEMY01000013">
    <property type="protein sequence ID" value="EXI89791.1"/>
    <property type="molecule type" value="Genomic_DNA"/>
</dbReference>
<comment type="caution">
    <text evidence="13">The sequence shown here is derived from an EMBL/GenBank/DDBJ whole genome shotgun (WGS) entry which is preliminary data.</text>
</comment>
<evidence type="ECO:0000256" key="10">
    <source>
        <dbReference type="SAM" id="MobiDB-lite"/>
    </source>
</evidence>
<evidence type="ECO:0000256" key="3">
    <source>
        <dbReference type="ARBA" id="ARBA00012438"/>
    </source>
</evidence>
<dbReference type="PATRIC" id="fig|1454004.3.peg.1336"/>
<dbReference type="SMART" id="SM00387">
    <property type="entry name" value="HATPase_c"/>
    <property type="match status" value="1"/>
</dbReference>
<reference evidence="13" key="1">
    <citation type="submission" date="2014-02" db="EMBL/GenBank/DDBJ databases">
        <title>Expanding our view of genomic diversity in Candidatus Accumulibacter clades.</title>
        <authorList>
            <person name="Skennerton C.T."/>
            <person name="Barr J.J."/>
            <person name="Slater F.R."/>
            <person name="Bond P.L."/>
            <person name="Tyson G.W."/>
        </authorList>
    </citation>
    <scope>NUCLEOTIDE SEQUENCE [LARGE SCALE GENOMIC DNA]</scope>
</reference>
<keyword evidence="4" id="KW-0597">Phosphoprotein</keyword>
<dbReference type="PRINTS" id="PR00344">
    <property type="entry name" value="BCTRLSENSOR"/>
</dbReference>
<dbReference type="InterPro" id="IPR036097">
    <property type="entry name" value="HisK_dim/P_sf"/>
</dbReference>
<feature type="transmembrane region" description="Helical" evidence="11">
    <location>
        <begin position="202"/>
        <end position="225"/>
    </location>
</feature>
<dbReference type="Pfam" id="PF02518">
    <property type="entry name" value="HATPase_c"/>
    <property type="match status" value="1"/>
</dbReference>
<keyword evidence="9 11" id="KW-0472">Membrane</keyword>
<evidence type="ECO:0000256" key="11">
    <source>
        <dbReference type="SAM" id="Phobius"/>
    </source>
</evidence>
<evidence type="ECO:0000256" key="1">
    <source>
        <dbReference type="ARBA" id="ARBA00000085"/>
    </source>
</evidence>
<gene>
    <name evidence="13" type="primary">cusS_1</name>
    <name evidence="13" type="ORF">AW11_01281</name>
</gene>
<feature type="transmembrane region" description="Helical" evidence="11">
    <location>
        <begin position="37"/>
        <end position="57"/>
    </location>
</feature>
<dbReference type="InterPro" id="IPR005467">
    <property type="entry name" value="His_kinase_dom"/>
</dbReference>
<dbReference type="PANTHER" id="PTHR45436:SF1">
    <property type="entry name" value="SENSOR PROTEIN QSEC"/>
    <property type="match status" value="1"/>
</dbReference>
<sequence>MPTVNASKAGGGSHSGAPGSEVRATTRRAGTSLRRSLLRALVLPIAAALLTGGVFGYRAAEKVVSSAYDQSLSNLANGIANRARVENGEITITLSPEADALLRTDTVDNIYFRVRDDFGRIIAGDADLPPPEIPGSDSPAPSRETPASDEATASGPRISFFDAHFRDQTIRGVRFHPIVDGQGIYVTVAETLGKRRAAIRDLLLGFGLAVFLVLAAIAAVVRYGITSGLASLDHLQSELADRSGEDLAPVDLNQVPVEIHALVRALNALLTRLQDAHTAQREFLQNAAHQLRTPLAGLQVQVELLRSQQTDQTVAENLRQSVKRVTRLANQFLALARAEGGQHLMANASSVDLAKLIDEMLDDWLRIADEKKIDFGMQRDLSTMAGDPTLLRELIANLVDNALKYTPAGGQVTLRCERVADVVEIDVSDNGPGIPEHERERVFERFHRLPDAPATGSGLGLAIARETVGGHRGSIAIVGAADGEGTCVQVRLPAKPATASLASRSA</sequence>
<name>A0A011PQT8_ACCRE</name>
<proteinExistence type="predicted"/>
<evidence type="ECO:0000259" key="12">
    <source>
        <dbReference type="PROSITE" id="PS50109"/>
    </source>
</evidence>